<evidence type="ECO:0000313" key="8">
    <source>
        <dbReference type="Proteomes" id="UP000004221"/>
    </source>
</evidence>
<dbReference type="Pfam" id="PF07669">
    <property type="entry name" value="Eco57I"/>
    <property type="match status" value="1"/>
</dbReference>
<dbReference type="EC" id="2.1.1.72" evidence="1"/>
<organism evidence="7 8">
    <name type="scientific">Nitrolancea hollandica Lb</name>
    <dbReference type="NCBI Taxonomy" id="1129897"/>
    <lineage>
        <taxon>Bacteria</taxon>
        <taxon>Pseudomonadati</taxon>
        <taxon>Thermomicrobiota</taxon>
        <taxon>Thermomicrobia</taxon>
        <taxon>Sphaerobacterales</taxon>
        <taxon>Sphaerobacterineae</taxon>
        <taxon>Sphaerobacteraceae</taxon>
        <taxon>Nitrolancea</taxon>
    </lineage>
</organism>
<evidence type="ECO:0000256" key="3">
    <source>
        <dbReference type="ARBA" id="ARBA00022679"/>
    </source>
</evidence>
<dbReference type="PANTHER" id="PTHR33841">
    <property type="entry name" value="DNA METHYLTRANSFERASE YEEA-RELATED"/>
    <property type="match status" value="1"/>
</dbReference>
<proteinExistence type="predicted"/>
<dbReference type="REBASE" id="60392">
    <property type="entry name" value="NhoORF4080004P"/>
</dbReference>
<name>I4EJK5_9BACT</name>
<evidence type="ECO:0000256" key="5">
    <source>
        <dbReference type="ARBA" id="ARBA00047942"/>
    </source>
</evidence>
<keyword evidence="8" id="KW-1185">Reference proteome</keyword>
<dbReference type="InterPro" id="IPR050953">
    <property type="entry name" value="N4_N6_ade-DNA_methylase"/>
</dbReference>
<protein>
    <recommendedName>
        <fullName evidence="1">site-specific DNA-methyltransferase (adenine-specific)</fullName>
        <ecNumber evidence="1">2.1.1.72</ecNumber>
    </recommendedName>
</protein>
<dbReference type="GO" id="GO:0003676">
    <property type="term" value="F:nucleic acid binding"/>
    <property type="evidence" value="ECO:0007669"/>
    <property type="project" value="InterPro"/>
</dbReference>
<evidence type="ECO:0000256" key="1">
    <source>
        <dbReference type="ARBA" id="ARBA00011900"/>
    </source>
</evidence>
<evidence type="ECO:0000256" key="2">
    <source>
        <dbReference type="ARBA" id="ARBA00022603"/>
    </source>
</evidence>
<dbReference type="PROSITE" id="PS00092">
    <property type="entry name" value="N6_MTASE"/>
    <property type="match status" value="1"/>
</dbReference>
<dbReference type="GO" id="GO:0009007">
    <property type="term" value="F:site-specific DNA-methyltransferase (adenine-specific) activity"/>
    <property type="evidence" value="ECO:0007669"/>
    <property type="project" value="UniProtKB-EC"/>
</dbReference>
<dbReference type="InterPro" id="IPR029063">
    <property type="entry name" value="SAM-dependent_MTases_sf"/>
</dbReference>
<dbReference type="SUPFAM" id="SSF53335">
    <property type="entry name" value="S-adenosyl-L-methionine-dependent methyltransferases"/>
    <property type="match status" value="1"/>
</dbReference>
<dbReference type="EMBL" id="CAGS01000344">
    <property type="protein sequence ID" value="CCF84867.1"/>
    <property type="molecule type" value="Genomic_DNA"/>
</dbReference>
<evidence type="ECO:0000259" key="6">
    <source>
        <dbReference type="Pfam" id="PF07669"/>
    </source>
</evidence>
<dbReference type="PRINTS" id="PR00507">
    <property type="entry name" value="N12N6MTFRASE"/>
</dbReference>
<keyword evidence="3" id="KW-0808">Transferase</keyword>
<keyword evidence="4" id="KW-0949">S-adenosyl-L-methionine</keyword>
<comment type="catalytic activity">
    <reaction evidence="5">
        <text>a 2'-deoxyadenosine in DNA + S-adenosyl-L-methionine = an N(6)-methyl-2'-deoxyadenosine in DNA + S-adenosyl-L-homocysteine + H(+)</text>
        <dbReference type="Rhea" id="RHEA:15197"/>
        <dbReference type="Rhea" id="RHEA-COMP:12418"/>
        <dbReference type="Rhea" id="RHEA-COMP:12419"/>
        <dbReference type="ChEBI" id="CHEBI:15378"/>
        <dbReference type="ChEBI" id="CHEBI:57856"/>
        <dbReference type="ChEBI" id="CHEBI:59789"/>
        <dbReference type="ChEBI" id="CHEBI:90615"/>
        <dbReference type="ChEBI" id="CHEBI:90616"/>
        <dbReference type="EC" id="2.1.1.72"/>
    </reaction>
</comment>
<evidence type="ECO:0000313" key="7">
    <source>
        <dbReference type="EMBL" id="CCF84867.1"/>
    </source>
</evidence>
<dbReference type="GO" id="GO:0006304">
    <property type="term" value="P:DNA modification"/>
    <property type="evidence" value="ECO:0007669"/>
    <property type="project" value="InterPro"/>
</dbReference>
<accession>I4EJK5</accession>
<comment type="caution">
    <text evidence="7">The sequence shown here is derived from an EMBL/GenBank/DDBJ whole genome shotgun (WGS) entry which is preliminary data.</text>
</comment>
<evidence type="ECO:0000256" key="4">
    <source>
        <dbReference type="ARBA" id="ARBA00022691"/>
    </source>
</evidence>
<dbReference type="AlphaFoldDB" id="I4EJK5"/>
<dbReference type="Gene3D" id="3.40.50.150">
    <property type="entry name" value="Vaccinia Virus protein VP39"/>
    <property type="match status" value="1"/>
</dbReference>
<sequence>MLGYIFEKYINQKEKGAYYTKEDITGYIGQSTIIPFLFDAAHKECRIAFDSEQSVWWLLQADPDRYIYEAVKKGVASPLPPEIAAGLSDIAQRNHWNRTAPEEFALPTEIWREVVARRKRYEEIHRKLAAGEVHSIDDLITYNLDIRQFAQDVIENSEGPELLRAFYHAIEKVTVLDPTCGSGAFLFAALNILEPLYDACLDRMQVFVDELALSGVKHHHEKYGDFRKVLARVERHPNRRYFILKSIIVNNLYGVDIMEEAVEICTLRLFLKLAAQVEQVGVIEPLPDIDFNIRAGNTLVGYAKREEVSKAVNRGTAKQTGLVFTEDADQMARIDESAEIVDRAFQRFHEMQTKQDMDPKDFAETKVVVRSRLETLTSELDRYLAAEYGIDRNNIPNPREREERFRQWKISHQPFHWYAEFYGIMKNGGFDVIIGNPPYVEYSKVKSQYTIKNYLTERCGNLYSFILERSYQLENSQSRSGMIVPLSLACTTRMESLRSLLRQRIAWLSCFDMRPNALFEGVAQRLCIVLSLESSRRSSSMFTGGYRRWTAQERPSLLQLTHFVTGIWDGSNTGPIAKHSDAVENSLLSKIRGARLSAFTDDEGNPVYIHRIVRYYIKALDFIPLFIDSNGLEGKSEDYKEFRFIDSHSCSLIALLNSTLFYWFWRSHADGFHCGYGDVYLMPYNPPENGLTVHALSSLQQQLMEHLRDNSKLKTISTKSGGIRYQEFYPKHSKAIIDEIDRVLAQHYGFTDEELDFIINYDIKYRMGRDAGGADPE</sequence>
<dbReference type="Proteomes" id="UP000004221">
    <property type="component" value="Unassembled WGS sequence"/>
</dbReference>
<feature type="domain" description="Type II methyltransferase M.TaqI-like" evidence="6">
    <location>
        <begin position="250"/>
        <end position="502"/>
    </location>
</feature>
<dbReference type="InterPro" id="IPR002052">
    <property type="entry name" value="DNA_methylase_N6_adenine_CS"/>
</dbReference>
<dbReference type="PANTHER" id="PTHR33841:SF1">
    <property type="entry name" value="DNA METHYLTRANSFERASE A"/>
    <property type="match status" value="1"/>
</dbReference>
<dbReference type="InterPro" id="IPR011639">
    <property type="entry name" value="MethylTrfase_TaqI-like_dom"/>
</dbReference>
<gene>
    <name evidence="7" type="ORF">NITHO_4080004</name>
</gene>
<keyword evidence="2" id="KW-0489">Methyltransferase</keyword>
<dbReference type="GO" id="GO:0032259">
    <property type="term" value="P:methylation"/>
    <property type="evidence" value="ECO:0007669"/>
    <property type="project" value="UniProtKB-KW"/>
</dbReference>
<reference evidence="7 8" key="1">
    <citation type="journal article" date="2012" name="ISME J.">
        <title>Nitrification expanded: discovery, physiology and genomics of a nitrite-oxidizing bacterium from the phylum Chloroflexi.</title>
        <authorList>
            <person name="Sorokin D.Y."/>
            <person name="Lucker S."/>
            <person name="Vejmelkova D."/>
            <person name="Kostrikina N.A."/>
            <person name="Kleerebezem R."/>
            <person name="Rijpstra W.I."/>
            <person name="Damste J.S."/>
            <person name="Le Paslier D."/>
            <person name="Muyzer G."/>
            <person name="Wagner M."/>
            <person name="van Loosdrecht M.C."/>
            <person name="Daims H."/>
        </authorList>
    </citation>
    <scope>NUCLEOTIDE SEQUENCE [LARGE SCALE GENOMIC DNA]</scope>
    <source>
        <strain evidence="8">none</strain>
    </source>
</reference>